<dbReference type="Gene3D" id="3.30.70.1230">
    <property type="entry name" value="Nucleotide cyclase"/>
    <property type="match status" value="1"/>
</dbReference>
<dbReference type="Pfam" id="PF20308">
    <property type="entry name" value="TPR-S"/>
    <property type="match status" value="1"/>
</dbReference>
<dbReference type="GO" id="GO:0009190">
    <property type="term" value="P:cyclic nucleotide biosynthetic process"/>
    <property type="evidence" value="ECO:0007669"/>
    <property type="project" value="InterPro"/>
</dbReference>
<gene>
    <name evidence="2" type="ORF">EDD73_12625</name>
</gene>
<dbReference type="RefSeq" id="WP_131920283.1">
    <property type="nucleotide sequence ID" value="NZ_JAOQNU010000027.1"/>
</dbReference>
<name>A0A4R2RGA6_9FIRM</name>
<proteinExistence type="predicted"/>
<dbReference type="SUPFAM" id="SSF48452">
    <property type="entry name" value="TPR-like"/>
    <property type="match status" value="1"/>
</dbReference>
<accession>A0A4R2RGA6</accession>
<sequence length="484" mass="55753">MIPIKEQLIFGYIAFSDLKGFSSLNPEELKKYHEILLPKLGEVLGGLIKKAIVYNTWGDALFTVFESAKEATEFTLQYRDFFEKEDITIRPRISLHYGEVSVFNDPILGRTNAVGENINLTARIEPVTLPGEIFISKDAYDQLIIMCPHLRYDRLESIKLPKDAGTIDLYWMRRHEEVAMGKESPKERLYRLRDDIRYFEKELKQTLIPRFFAEDVPSIVEIDTAQIGKFIENKSAFELVCYANKLMNSGDYLNALACADAVESSVEKVFDCTVRPYEGKMAEVRITCLSHLGRYDEAAQLALRLMDRDTANFEPICLLADQIKKKALAPLEDGVSSWYDIEDDIEKYKALKHARYLYQFASRRAGEHAYYPLINFAYLSAMLDPLEPSDVAAYILHEYNHLRGRHWWVDITLAEAAMLMEDYTDALERVANAIKIHQPDPKKLDIVSRDIRLYIKALQERDLNLERNVRPILAAINEGLNCIK</sequence>
<evidence type="ECO:0000313" key="2">
    <source>
        <dbReference type="EMBL" id="TCP61754.1"/>
    </source>
</evidence>
<dbReference type="InterPro" id="IPR046880">
    <property type="entry name" value="TPR-S"/>
</dbReference>
<dbReference type="InterPro" id="IPR029787">
    <property type="entry name" value="Nucleotide_cyclase"/>
</dbReference>
<dbReference type="EMBL" id="SLXT01000026">
    <property type="protein sequence ID" value="TCP61754.1"/>
    <property type="molecule type" value="Genomic_DNA"/>
</dbReference>
<dbReference type="InterPro" id="IPR011990">
    <property type="entry name" value="TPR-like_helical_dom_sf"/>
</dbReference>
<comment type="caution">
    <text evidence="2">The sequence shown here is derived from an EMBL/GenBank/DDBJ whole genome shotgun (WGS) entry which is preliminary data.</text>
</comment>
<feature type="domain" description="Guanylate cyclase" evidence="1">
    <location>
        <begin position="12"/>
        <end position="125"/>
    </location>
</feature>
<dbReference type="Proteomes" id="UP000294813">
    <property type="component" value="Unassembled WGS sequence"/>
</dbReference>
<dbReference type="CDD" id="cd07302">
    <property type="entry name" value="CHD"/>
    <property type="match status" value="1"/>
</dbReference>
<evidence type="ECO:0000313" key="3">
    <source>
        <dbReference type="Proteomes" id="UP000294813"/>
    </source>
</evidence>
<dbReference type="AlphaFoldDB" id="A0A4R2RGA6"/>
<dbReference type="InterPro" id="IPR001054">
    <property type="entry name" value="A/G_cyclase"/>
</dbReference>
<reference evidence="2 3" key="1">
    <citation type="submission" date="2019-03" db="EMBL/GenBank/DDBJ databases">
        <title>Genomic Encyclopedia of Type Strains, Phase IV (KMG-IV): sequencing the most valuable type-strain genomes for metagenomic binning, comparative biology and taxonomic classification.</title>
        <authorList>
            <person name="Goeker M."/>
        </authorList>
    </citation>
    <scope>NUCLEOTIDE SEQUENCE [LARGE SCALE GENOMIC DNA]</scope>
    <source>
        <strain evidence="2 3">DSM 11170</strain>
    </source>
</reference>
<keyword evidence="3" id="KW-1185">Reference proteome</keyword>
<dbReference type="GO" id="GO:0035556">
    <property type="term" value="P:intracellular signal transduction"/>
    <property type="evidence" value="ECO:0007669"/>
    <property type="project" value="InterPro"/>
</dbReference>
<organism evidence="2 3">
    <name type="scientific">Heliophilum fasciatum</name>
    <dbReference type="NCBI Taxonomy" id="35700"/>
    <lineage>
        <taxon>Bacteria</taxon>
        <taxon>Bacillati</taxon>
        <taxon>Bacillota</taxon>
        <taxon>Clostridia</taxon>
        <taxon>Eubacteriales</taxon>
        <taxon>Heliobacteriaceae</taxon>
        <taxon>Heliophilum</taxon>
    </lineage>
</organism>
<dbReference type="OrthoDB" id="2974768at2"/>
<dbReference type="SUPFAM" id="SSF55073">
    <property type="entry name" value="Nucleotide cyclase"/>
    <property type="match status" value="1"/>
</dbReference>
<evidence type="ECO:0000259" key="1">
    <source>
        <dbReference type="PROSITE" id="PS50125"/>
    </source>
</evidence>
<dbReference type="GO" id="GO:0004016">
    <property type="term" value="F:adenylate cyclase activity"/>
    <property type="evidence" value="ECO:0007669"/>
    <property type="project" value="UniProtKB-ARBA"/>
</dbReference>
<protein>
    <submittedName>
        <fullName evidence="2">Class 3 adenylate cyclase</fullName>
    </submittedName>
</protein>
<dbReference type="PROSITE" id="PS50125">
    <property type="entry name" value="GUANYLATE_CYCLASE_2"/>
    <property type="match status" value="1"/>
</dbReference>